<evidence type="ECO:0000313" key="4">
    <source>
        <dbReference type="Proteomes" id="UP000094056"/>
    </source>
</evidence>
<sequence>MIERQEMSPERSEEWINRMIQHYRGEYLSQKDGQQTEMEFKQILEQIKRVPIFQKLPSEEVNEIASLFFRKHHQKGYTFFYEHEPAERLYIVDHGEVSLIDHENKMRMFTTLTDYDAFGVMSFLTGAQHTMTAVAAEDSTVWVLQKQDFERLLETAPQFARAVEDYIKQEEVSGYLTLKQHFDTNQAAQWTQRAVKSMEHGKHIPSAKEMVQVCKENTGAPVAIWLGIFLDGIPESLVIGAYMIHTGHIGLSLIAGLFLSNYPEALSSSVGMRQQGLSFKRVLIMWTSLMIFTGIGAALGNMFFAGAPEVLFSLIEGIAAGAMLTMIAETMLPEAYFKGGSIVGISTLMGFLTPIYFKTLE</sequence>
<dbReference type="InterPro" id="IPR018490">
    <property type="entry name" value="cNMP-bd_dom_sf"/>
</dbReference>
<keyword evidence="1" id="KW-1133">Transmembrane helix</keyword>
<dbReference type="InterPro" id="IPR014710">
    <property type="entry name" value="RmlC-like_jellyroll"/>
</dbReference>
<dbReference type="CDD" id="cd00038">
    <property type="entry name" value="CAP_ED"/>
    <property type="match status" value="1"/>
</dbReference>
<name>A0A1E3XCA8_9BACT</name>
<dbReference type="SUPFAM" id="SSF51206">
    <property type="entry name" value="cAMP-binding domain-like"/>
    <property type="match status" value="1"/>
</dbReference>
<dbReference type="PATRIC" id="fig|1872076.5.peg.1866"/>
<feature type="transmembrane region" description="Helical" evidence="1">
    <location>
        <begin position="239"/>
        <end position="262"/>
    </location>
</feature>
<comment type="caution">
    <text evidence="3">The sequence shown here is derived from an EMBL/GenBank/DDBJ whole genome shotgun (WGS) entry which is preliminary data.</text>
</comment>
<dbReference type="InterPro" id="IPR050397">
    <property type="entry name" value="Env_Response_Regulators"/>
</dbReference>
<keyword evidence="1" id="KW-0472">Membrane</keyword>
<reference evidence="3 4" key="1">
    <citation type="submission" date="2016-07" db="EMBL/GenBank/DDBJ databases">
        <title>Draft genome of Scalindua rubra, obtained from a brine-seawater interface in the Red Sea, sheds light on salt adaptation in anammox bacteria.</title>
        <authorList>
            <person name="Speth D.R."/>
            <person name="Lagkouvardos I."/>
            <person name="Wang Y."/>
            <person name="Qian P.-Y."/>
            <person name="Dutilh B.E."/>
            <person name="Jetten M.S."/>
        </authorList>
    </citation>
    <scope>NUCLEOTIDE SEQUENCE [LARGE SCALE GENOMIC DNA]</scope>
    <source>
        <strain evidence="3">BSI-1</strain>
    </source>
</reference>
<dbReference type="InterPro" id="IPR000595">
    <property type="entry name" value="cNMP-bd_dom"/>
</dbReference>
<proteinExistence type="predicted"/>
<dbReference type="PROSITE" id="PS50042">
    <property type="entry name" value="CNMP_BINDING_3"/>
    <property type="match status" value="1"/>
</dbReference>
<feature type="transmembrane region" description="Helical" evidence="1">
    <location>
        <begin position="335"/>
        <end position="357"/>
    </location>
</feature>
<evidence type="ECO:0000256" key="1">
    <source>
        <dbReference type="SAM" id="Phobius"/>
    </source>
</evidence>
<protein>
    <submittedName>
        <fullName evidence="3">Transporter protein</fullName>
    </submittedName>
</protein>
<gene>
    <name evidence="3" type="ORF">SCARUB_01598</name>
</gene>
<dbReference type="GO" id="GO:0003700">
    <property type="term" value="F:DNA-binding transcription factor activity"/>
    <property type="evidence" value="ECO:0007669"/>
    <property type="project" value="TreeGrafter"/>
</dbReference>
<organism evidence="3 4">
    <name type="scientific">Candidatus Scalindua rubra</name>
    <dbReference type="NCBI Taxonomy" id="1872076"/>
    <lineage>
        <taxon>Bacteria</taxon>
        <taxon>Pseudomonadati</taxon>
        <taxon>Planctomycetota</taxon>
        <taxon>Candidatus Brocadiia</taxon>
        <taxon>Candidatus Brocadiales</taxon>
        <taxon>Candidatus Scalinduaceae</taxon>
        <taxon>Candidatus Scalindua</taxon>
    </lineage>
</organism>
<dbReference type="SMART" id="SM00100">
    <property type="entry name" value="cNMP"/>
    <property type="match status" value="1"/>
</dbReference>
<feature type="transmembrane region" description="Helical" evidence="1">
    <location>
        <begin position="283"/>
        <end position="304"/>
    </location>
</feature>
<dbReference type="PANTHER" id="PTHR24567:SF26">
    <property type="entry name" value="REGULATORY PROTEIN YEIL"/>
    <property type="match status" value="1"/>
</dbReference>
<keyword evidence="1" id="KW-0812">Transmembrane</keyword>
<dbReference type="Gene3D" id="2.60.120.10">
    <property type="entry name" value="Jelly Rolls"/>
    <property type="match status" value="1"/>
</dbReference>
<accession>A0A1E3XCA8</accession>
<dbReference type="Pfam" id="PF00027">
    <property type="entry name" value="cNMP_binding"/>
    <property type="match status" value="1"/>
</dbReference>
<dbReference type="AlphaFoldDB" id="A0A1E3XCA8"/>
<dbReference type="PANTHER" id="PTHR24567">
    <property type="entry name" value="CRP FAMILY TRANSCRIPTIONAL REGULATORY PROTEIN"/>
    <property type="match status" value="1"/>
</dbReference>
<feature type="transmembrane region" description="Helical" evidence="1">
    <location>
        <begin position="310"/>
        <end position="328"/>
    </location>
</feature>
<feature type="domain" description="Cyclic nucleotide-binding" evidence="2">
    <location>
        <begin position="52"/>
        <end position="153"/>
    </location>
</feature>
<dbReference type="GO" id="GO:0005829">
    <property type="term" value="C:cytosol"/>
    <property type="evidence" value="ECO:0007669"/>
    <property type="project" value="TreeGrafter"/>
</dbReference>
<evidence type="ECO:0000259" key="2">
    <source>
        <dbReference type="PROSITE" id="PS50042"/>
    </source>
</evidence>
<dbReference type="EMBL" id="MAYW01000033">
    <property type="protein sequence ID" value="ODS33277.1"/>
    <property type="molecule type" value="Genomic_DNA"/>
</dbReference>
<dbReference type="Proteomes" id="UP000094056">
    <property type="component" value="Unassembled WGS sequence"/>
</dbReference>
<evidence type="ECO:0000313" key="3">
    <source>
        <dbReference type="EMBL" id="ODS33277.1"/>
    </source>
</evidence>